<accession>A0A7J0EZV6</accession>
<evidence type="ECO:0000313" key="2">
    <source>
        <dbReference type="Proteomes" id="UP000585474"/>
    </source>
</evidence>
<dbReference type="Gene3D" id="3.30.200.20">
    <property type="entry name" value="Phosphorylase Kinase, domain 1"/>
    <property type="match status" value="1"/>
</dbReference>
<dbReference type="OrthoDB" id="4062651at2759"/>
<evidence type="ECO:0000313" key="1">
    <source>
        <dbReference type="EMBL" id="GFY91903.1"/>
    </source>
</evidence>
<dbReference type="EMBL" id="BJWL01000008">
    <property type="protein sequence ID" value="GFY91903.1"/>
    <property type="molecule type" value="Genomic_DNA"/>
</dbReference>
<dbReference type="FunFam" id="3.30.200.20:FF:000638">
    <property type="entry name" value="serine/threonine-protein kinase-like protein ACR4"/>
    <property type="match status" value="1"/>
</dbReference>
<dbReference type="GO" id="GO:0016301">
    <property type="term" value="F:kinase activity"/>
    <property type="evidence" value="ECO:0007669"/>
    <property type="project" value="UniProtKB-KW"/>
</dbReference>
<keyword evidence="1" id="KW-0808">Transferase</keyword>
<name>A0A7J0EZV6_9ERIC</name>
<sequence length="137" mass="15168">MIHGEDIAYDVVMAILSLSLFFICKKRPVEFEEPIPTKLCACPYSLMDMDAATDGFNPRRVIGQGWLGTVYIAVLPRGEVVGVKRIHPWLVLSNAGLGFLLMLKWLSLAHHPNLVPILRWRVAIGLGPTVEDCSRGG</sequence>
<keyword evidence="2" id="KW-1185">Reference proteome</keyword>
<comment type="caution">
    <text evidence="1">The sequence shown here is derived from an EMBL/GenBank/DDBJ whole genome shotgun (WGS) entry which is preliminary data.</text>
</comment>
<dbReference type="AlphaFoldDB" id="A0A7J0EZV6"/>
<gene>
    <name evidence="1" type="ORF">Acr_08g0002990</name>
</gene>
<protein>
    <submittedName>
        <fullName evidence="1">Protein kinase superfamily protein</fullName>
    </submittedName>
</protein>
<dbReference type="InterPro" id="IPR011009">
    <property type="entry name" value="Kinase-like_dom_sf"/>
</dbReference>
<proteinExistence type="predicted"/>
<dbReference type="Proteomes" id="UP000585474">
    <property type="component" value="Unassembled WGS sequence"/>
</dbReference>
<dbReference type="SUPFAM" id="SSF56112">
    <property type="entry name" value="Protein kinase-like (PK-like)"/>
    <property type="match status" value="1"/>
</dbReference>
<organism evidence="1 2">
    <name type="scientific">Actinidia rufa</name>
    <dbReference type="NCBI Taxonomy" id="165716"/>
    <lineage>
        <taxon>Eukaryota</taxon>
        <taxon>Viridiplantae</taxon>
        <taxon>Streptophyta</taxon>
        <taxon>Embryophyta</taxon>
        <taxon>Tracheophyta</taxon>
        <taxon>Spermatophyta</taxon>
        <taxon>Magnoliopsida</taxon>
        <taxon>eudicotyledons</taxon>
        <taxon>Gunneridae</taxon>
        <taxon>Pentapetalae</taxon>
        <taxon>asterids</taxon>
        <taxon>Ericales</taxon>
        <taxon>Actinidiaceae</taxon>
        <taxon>Actinidia</taxon>
    </lineage>
</organism>
<keyword evidence="1" id="KW-0418">Kinase</keyword>
<reference evidence="1 2" key="1">
    <citation type="submission" date="2019-07" db="EMBL/GenBank/DDBJ databases">
        <title>De Novo Assembly of kiwifruit Actinidia rufa.</title>
        <authorList>
            <person name="Sugita-Konishi S."/>
            <person name="Sato K."/>
            <person name="Mori E."/>
            <person name="Abe Y."/>
            <person name="Kisaki G."/>
            <person name="Hamano K."/>
            <person name="Suezawa K."/>
            <person name="Otani M."/>
            <person name="Fukuda T."/>
            <person name="Manabe T."/>
            <person name="Gomi K."/>
            <person name="Tabuchi M."/>
            <person name="Akimitsu K."/>
            <person name="Kataoka I."/>
        </authorList>
    </citation>
    <scope>NUCLEOTIDE SEQUENCE [LARGE SCALE GENOMIC DNA]</scope>
    <source>
        <strain evidence="2">cv. Fuchu</strain>
    </source>
</reference>